<dbReference type="Proteomes" id="UP001589532">
    <property type="component" value="Unassembled WGS sequence"/>
</dbReference>
<dbReference type="RefSeq" id="WP_378520938.1">
    <property type="nucleotide sequence ID" value="NZ_JBHMBW010000033.1"/>
</dbReference>
<evidence type="ECO:0000313" key="2">
    <source>
        <dbReference type="Proteomes" id="UP001589532"/>
    </source>
</evidence>
<evidence type="ECO:0008006" key="3">
    <source>
        <dbReference type="Google" id="ProtNLM"/>
    </source>
</evidence>
<name>A0ABV5S721_9ACTN</name>
<proteinExistence type="predicted"/>
<organism evidence="1 2">
    <name type="scientific">Nonomuraea helvata</name>
    <dbReference type="NCBI Taxonomy" id="37484"/>
    <lineage>
        <taxon>Bacteria</taxon>
        <taxon>Bacillati</taxon>
        <taxon>Actinomycetota</taxon>
        <taxon>Actinomycetes</taxon>
        <taxon>Streptosporangiales</taxon>
        <taxon>Streptosporangiaceae</taxon>
        <taxon>Nonomuraea</taxon>
    </lineage>
</organism>
<sequence length="149" mass="16022">MTVFAEDRPATVTAHAHPVWKVVLSTRGHVEVHHFGHAPVRAPGVVIPPQLLHACITTGSYVAAFVEVSRVAAHRMSGPWPLEAPVVHRLLAVAAEEIPEELVGLLGKPSALDPRLTHVLDRLATTERLDDLAAEVGLSPSRLRALTPC</sequence>
<comment type="caution">
    <text evidence="1">The sequence shown here is derived from an EMBL/GenBank/DDBJ whole genome shotgun (WGS) entry which is preliminary data.</text>
</comment>
<keyword evidence="2" id="KW-1185">Reference proteome</keyword>
<reference evidence="1 2" key="1">
    <citation type="submission" date="2024-09" db="EMBL/GenBank/DDBJ databases">
        <authorList>
            <person name="Sun Q."/>
            <person name="Mori K."/>
        </authorList>
    </citation>
    <scope>NUCLEOTIDE SEQUENCE [LARGE SCALE GENOMIC DNA]</scope>
    <source>
        <strain evidence="1 2">JCM 3143</strain>
    </source>
</reference>
<accession>A0ABV5S721</accession>
<gene>
    <name evidence="1" type="ORF">ACFFSA_30745</name>
</gene>
<protein>
    <recommendedName>
        <fullName evidence="3">AraC family transcriptional regulator</fullName>
    </recommendedName>
</protein>
<dbReference type="EMBL" id="JBHMBW010000033">
    <property type="protein sequence ID" value="MFB9627480.1"/>
    <property type="molecule type" value="Genomic_DNA"/>
</dbReference>
<evidence type="ECO:0000313" key="1">
    <source>
        <dbReference type="EMBL" id="MFB9627480.1"/>
    </source>
</evidence>